<sequence length="92" mass="9754">MNTLTKVALTLLATASFTSAAFAAPGDGTYGSVVRAQEKVNNLEHQLESKGVNVNTSIDMSTVHTLQDKAAALNAKAQNLQLKLNELKSQNP</sequence>
<keyword evidence="1" id="KW-0175">Coiled coil</keyword>
<keyword evidence="4" id="KW-1185">Reference proteome</keyword>
<dbReference type="AlphaFoldDB" id="A0A1A8T506"/>
<dbReference type="Proteomes" id="UP000092544">
    <property type="component" value="Unassembled WGS sequence"/>
</dbReference>
<evidence type="ECO:0000313" key="3">
    <source>
        <dbReference type="EMBL" id="SBS26010.1"/>
    </source>
</evidence>
<protein>
    <submittedName>
        <fullName evidence="3">Uncharacterized protein</fullName>
    </submittedName>
</protein>
<gene>
    <name evidence="3" type="ORF">MSP8886_00469</name>
</gene>
<dbReference type="EMBL" id="FLOB01000001">
    <property type="protein sequence ID" value="SBS26010.1"/>
    <property type="molecule type" value="Genomic_DNA"/>
</dbReference>
<proteinExistence type="predicted"/>
<evidence type="ECO:0000313" key="4">
    <source>
        <dbReference type="Proteomes" id="UP000092544"/>
    </source>
</evidence>
<evidence type="ECO:0000256" key="2">
    <source>
        <dbReference type="SAM" id="SignalP"/>
    </source>
</evidence>
<reference evidence="3 4" key="1">
    <citation type="submission" date="2016-06" db="EMBL/GenBank/DDBJ databases">
        <authorList>
            <person name="Kjaerup R.B."/>
            <person name="Dalgaard T.S."/>
            <person name="Juul-Madsen H.R."/>
        </authorList>
    </citation>
    <scope>NUCLEOTIDE SEQUENCE [LARGE SCALE GENOMIC DNA]</scope>
    <source>
        <strain evidence="3 4">CECT 8886</strain>
    </source>
</reference>
<accession>A0A1A8T506</accession>
<name>A0A1A8T506_9GAMM</name>
<evidence type="ECO:0000256" key="1">
    <source>
        <dbReference type="SAM" id="Coils"/>
    </source>
</evidence>
<feature type="chain" id="PRO_5008378787" evidence="2">
    <location>
        <begin position="24"/>
        <end position="92"/>
    </location>
</feature>
<feature type="coiled-coil region" evidence="1">
    <location>
        <begin position="33"/>
        <end position="90"/>
    </location>
</feature>
<organism evidence="3 4">
    <name type="scientific">Marinomonas spartinae</name>
    <dbReference type="NCBI Taxonomy" id="1792290"/>
    <lineage>
        <taxon>Bacteria</taxon>
        <taxon>Pseudomonadati</taxon>
        <taxon>Pseudomonadota</taxon>
        <taxon>Gammaproteobacteria</taxon>
        <taxon>Oceanospirillales</taxon>
        <taxon>Oceanospirillaceae</taxon>
        <taxon>Marinomonas</taxon>
    </lineage>
</organism>
<feature type="signal peptide" evidence="2">
    <location>
        <begin position="1"/>
        <end position="23"/>
    </location>
</feature>
<keyword evidence="2" id="KW-0732">Signal</keyword>
<dbReference type="RefSeq" id="WP_067012278.1">
    <property type="nucleotide sequence ID" value="NZ_FLOB01000001.1"/>
</dbReference>